<comment type="caution">
    <text evidence="4">The sequence shown here is derived from an EMBL/GenBank/DDBJ whole genome shotgun (WGS) entry which is preliminary data.</text>
</comment>
<comment type="cofactor">
    <cofactor evidence="1">
        <name>Zn(2+)</name>
        <dbReference type="ChEBI" id="CHEBI:29105"/>
    </cofactor>
</comment>
<reference evidence="4 5" key="1">
    <citation type="submission" date="2023-08" db="EMBL/GenBank/DDBJ databases">
        <title>Phytohabitans sansha sp. nov., isolated from marine sediment.</title>
        <authorList>
            <person name="Zhao Y."/>
            <person name="Yi K."/>
        </authorList>
    </citation>
    <scope>NUCLEOTIDE SEQUENCE [LARGE SCALE GENOMIC DNA]</scope>
    <source>
        <strain evidence="4 5">ZYX-F-186</strain>
    </source>
</reference>
<keyword evidence="2" id="KW-0560">Oxidoreductase</keyword>
<dbReference type="PANTHER" id="PTHR43401">
    <property type="entry name" value="L-THREONINE 3-DEHYDROGENASE"/>
    <property type="match status" value="1"/>
</dbReference>
<dbReference type="InterPro" id="IPR013149">
    <property type="entry name" value="ADH-like_C"/>
</dbReference>
<evidence type="ECO:0000256" key="2">
    <source>
        <dbReference type="ARBA" id="ARBA00023002"/>
    </source>
</evidence>
<evidence type="ECO:0000259" key="3">
    <source>
        <dbReference type="Pfam" id="PF00107"/>
    </source>
</evidence>
<evidence type="ECO:0000313" key="5">
    <source>
        <dbReference type="Proteomes" id="UP001230908"/>
    </source>
</evidence>
<dbReference type="Gene3D" id="3.40.50.720">
    <property type="entry name" value="NAD(P)-binding Rossmann-like Domain"/>
    <property type="match status" value="1"/>
</dbReference>
<feature type="domain" description="Alcohol dehydrogenase-like C-terminal" evidence="3">
    <location>
        <begin position="4"/>
        <end position="95"/>
    </location>
</feature>
<dbReference type="Proteomes" id="UP001230908">
    <property type="component" value="Unassembled WGS sequence"/>
</dbReference>
<proteinExistence type="predicted"/>
<dbReference type="EMBL" id="JAVHUY010000093">
    <property type="protein sequence ID" value="MDQ7911491.1"/>
    <property type="molecule type" value="Genomic_DNA"/>
</dbReference>
<organism evidence="4 5">
    <name type="scientific">Phytohabitans maris</name>
    <dbReference type="NCBI Taxonomy" id="3071409"/>
    <lineage>
        <taxon>Bacteria</taxon>
        <taxon>Bacillati</taxon>
        <taxon>Actinomycetota</taxon>
        <taxon>Actinomycetes</taxon>
        <taxon>Micromonosporales</taxon>
        <taxon>Micromonosporaceae</taxon>
    </lineage>
</organism>
<evidence type="ECO:0000313" key="4">
    <source>
        <dbReference type="EMBL" id="MDQ7911491.1"/>
    </source>
</evidence>
<dbReference type="PANTHER" id="PTHR43401:SF2">
    <property type="entry name" value="L-THREONINE 3-DEHYDROGENASE"/>
    <property type="match status" value="1"/>
</dbReference>
<dbReference type="RefSeq" id="WP_308718682.1">
    <property type="nucleotide sequence ID" value="NZ_JAVHUY010000093.1"/>
</dbReference>
<evidence type="ECO:0000256" key="1">
    <source>
        <dbReference type="ARBA" id="ARBA00001947"/>
    </source>
</evidence>
<gene>
    <name evidence="4" type="ORF">RB614_44110</name>
</gene>
<dbReference type="Pfam" id="PF00107">
    <property type="entry name" value="ADH_zinc_N"/>
    <property type="match status" value="1"/>
</dbReference>
<dbReference type="InterPro" id="IPR036291">
    <property type="entry name" value="NAD(P)-bd_dom_sf"/>
</dbReference>
<name>A0ABU0ZWS9_9ACTN</name>
<dbReference type="InterPro" id="IPR050129">
    <property type="entry name" value="Zn_alcohol_dh"/>
</dbReference>
<sequence length="141" mass="15375">MVQALALDLGAETVLHPDDGVDAVRDACHGELPRVVIECSGAAAAQRLAIDAVARRGTVAFVGNSYHETVIRVSQDLIFRGISLIGCWHYNTGSTGRLFEQIAAHPDLSRRLITHRFPLHAIGEAWTLQRGRDCGKVIIRP</sequence>
<dbReference type="Gene3D" id="3.90.180.10">
    <property type="entry name" value="Medium-chain alcohol dehydrogenases, catalytic domain"/>
    <property type="match status" value="1"/>
</dbReference>
<keyword evidence="5" id="KW-1185">Reference proteome</keyword>
<protein>
    <submittedName>
        <fullName evidence="4">Zinc-binding dehydrogenase</fullName>
    </submittedName>
</protein>
<accession>A0ABU0ZWS9</accession>
<dbReference type="SUPFAM" id="SSF51735">
    <property type="entry name" value="NAD(P)-binding Rossmann-fold domains"/>
    <property type="match status" value="1"/>
</dbReference>